<dbReference type="RefSeq" id="WP_111322578.1">
    <property type="nucleotide sequence ID" value="NZ_QKZT01000024.1"/>
</dbReference>
<sequence>MIKALGARFTEIFKKYMPDAFVFALVLTIIIGFSALIWTDSSIMQVIQAWYEGFWMLLEFGMQMILILVTGYCIALSPIVKKLIYKLTQYIHRPKQVYPFIIVVGMILSCISWGWIVITAVLARELALRIKGINYPYLIACVYFSGVFWVSGFSSSIPLLLNTENNYLIEAGILSGTISTSYTLGSILNISIIIFSVVVSPIIVYLLIPKEEQGLEEMLIEGNQKDVSTIKEEAESMNHSVNTVSDKLNSSSILQYFVAAMGLAYIVYHFSANGMDINLNIMIFIFLIVGMFLHKTAIRYVIAMKRSSMNISGILFQFPFYAGIMGIMIHTGLGDQLAKAMVSIATIDTYPLLAFISGGLVNFAIPSAGGEFAVIGPSIINAVREIGEGLPEQEVNQMIARSALSIAYGETLTNCLQPFYLLIILPVMGLGIKIQARDVMGYLIIPFLVFFIAWSLMVVYVPI</sequence>
<feature type="transmembrane region" description="Helical" evidence="1">
    <location>
        <begin position="135"/>
        <end position="161"/>
    </location>
</feature>
<dbReference type="GO" id="GO:0005886">
    <property type="term" value="C:plasma membrane"/>
    <property type="evidence" value="ECO:0007669"/>
    <property type="project" value="TreeGrafter"/>
</dbReference>
<dbReference type="Proteomes" id="UP000248882">
    <property type="component" value="Unassembled WGS sequence"/>
</dbReference>
<feature type="transmembrane region" description="Helical" evidence="1">
    <location>
        <begin position="181"/>
        <end position="208"/>
    </location>
</feature>
<feature type="transmembrane region" description="Helical" evidence="1">
    <location>
        <begin position="60"/>
        <end position="80"/>
    </location>
</feature>
<feature type="transmembrane region" description="Helical" evidence="1">
    <location>
        <begin position="277"/>
        <end position="293"/>
    </location>
</feature>
<feature type="transmembrane region" description="Helical" evidence="1">
    <location>
        <begin position="253"/>
        <end position="271"/>
    </location>
</feature>
<keyword evidence="1" id="KW-0812">Transmembrane</keyword>
<name>A0A2W7SAI4_9BACT</name>
<gene>
    <name evidence="2" type="ORF">LV85_03901</name>
</gene>
<feature type="transmembrane region" description="Helical" evidence="1">
    <location>
        <begin position="100"/>
        <end position="123"/>
    </location>
</feature>
<dbReference type="Pfam" id="PF02667">
    <property type="entry name" value="SCFA_trans"/>
    <property type="match status" value="1"/>
</dbReference>
<accession>A0A2W7SAI4</accession>
<protein>
    <submittedName>
        <fullName evidence="2">Short-chain fatty acids transporter</fullName>
    </submittedName>
</protein>
<dbReference type="PANTHER" id="PTHR41983:SF2">
    <property type="entry name" value="SHORT-CHAIN FATTY ACID TRANSPORTER-RELATED"/>
    <property type="match status" value="1"/>
</dbReference>
<dbReference type="EMBL" id="QKZT01000024">
    <property type="protein sequence ID" value="PZX47552.1"/>
    <property type="molecule type" value="Genomic_DNA"/>
</dbReference>
<dbReference type="PANTHER" id="PTHR41983">
    <property type="entry name" value="SHORT-CHAIN FATTY ACID TRANSPORTER-RELATED"/>
    <property type="match status" value="1"/>
</dbReference>
<feature type="transmembrane region" description="Helical" evidence="1">
    <location>
        <begin position="314"/>
        <end position="333"/>
    </location>
</feature>
<feature type="transmembrane region" description="Helical" evidence="1">
    <location>
        <begin position="20"/>
        <end position="39"/>
    </location>
</feature>
<keyword evidence="3" id="KW-1185">Reference proteome</keyword>
<evidence type="ECO:0000313" key="3">
    <source>
        <dbReference type="Proteomes" id="UP000248882"/>
    </source>
</evidence>
<dbReference type="InterPro" id="IPR006160">
    <property type="entry name" value="SCFA_transpt_AtoE"/>
</dbReference>
<dbReference type="AlphaFoldDB" id="A0A2W7SAI4"/>
<keyword evidence="1" id="KW-1133">Transmembrane helix</keyword>
<evidence type="ECO:0000313" key="2">
    <source>
        <dbReference type="EMBL" id="PZX47552.1"/>
    </source>
</evidence>
<proteinExistence type="predicted"/>
<dbReference type="OrthoDB" id="9342495at2"/>
<feature type="transmembrane region" description="Helical" evidence="1">
    <location>
        <begin position="439"/>
        <end position="461"/>
    </location>
</feature>
<keyword evidence="1" id="KW-0472">Membrane</keyword>
<reference evidence="2 3" key="1">
    <citation type="submission" date="2018-06" db="EMBL/GenBank/DDBJ databases">
        <title>Genomic Encyclopedia of Archaeal and Bacterial Type Strains, Phase II (KMG-II): from individual species to whole genera.</title>
        <authorList>
            <person name="Goeker M."/>
        </authorList>
    </citation>
    <scope>NUCLEOTIDE SEQUENCE [LARGE SCALE GENOMIC DNA]</scope>
    <source>
        <strain evidence="2 3">DSM 19830</strain>
    </source>
</reference>
<evidence type="ECO:0000256" key="1">
    <source>
        <dbReference type="SAM" id="Phobius"/>
    </source>
</evidence>
<comment type="caution">
    <text evidence="2">The sequence shown here is derived from an EMBL/GenBank/DDBJ whole genome shotgun (WGS) entry which is preliminary data.</text>
</comment>
<feature type="transmembrane region" description="Helical" evidence="1">
    <location>
        <begin position="411"/>
        <end position="432"/>
    </location>
</feature>
<organism evidence="2 3">
    <name type="scientific">Algoriphagus chordae</name>
    <dbReference type="NCBI Taxonomy" id="237019"/>
    <lineage>
        <taxon>Bacteria</taxon>
        <taxon>Pseudomonadati</taxon>
        <taxon>Bacteroidota</taxon>
        <taxon>Cytophagia</taxon>
        <taxon>Cytophagales</taxon>
        <taxon>Cyclobacteriaceae</taxon>
        <taxon>Algoriphagus</taxon>
    </lineage>
</organism>